<dbReference type="AlphaFoldDB" id="A0A1B0BSP8"/>
<accession>A0A1B0BSP8</accession>
<evidence type="ECO:0000256" key="1">
    <source>
        <dbReference type="SAM" id="MobiDB-lite"/>
    </source>
</evidence>
<sequence>MTTTLVTPTPEPPMKSASVNKKISSSDADMKCFDVTEIKYGKWQSADCELQHKRQKGKKEKFFSPPTRYGIRCLRLMSQS</sequence>
<dbReference type="Proteomes" id="UP000092460">
    <property type="component" value="Unassembled WGS sequence"/>
</dbReference>
<dbReference type="EMBL" id="JXJN01019808">
    <property type="status" value="NOT_ANNOTATED_CDS"/>
    <property type="molecule type" value="Genomic_DNA"/>
</dbReference>
<evidence type="ECO:0000313" key="3">
    <source>
        <dbReference type="Proteomes" id="UP000092460"/>
    </source>
</evidence>
<reference evidence="2" key="2">
    <citation type="submission" date="2020-05" db="UniProtKB">
        <authorList>
            <consortium name="EnsemblMetazoa"/>
        </authorList>
    </citation>
    <scope>IDENTIFICATION</scope>
    <source>
        <strain evidence="2">IAEA</strain>
    </source>
</reference>
<organism evidence="2 3">
    <name type="scientific">Glossina palpalis gambiensis</name>
    <dbReference type="NCBI Taxonomy" id="67801"/>
    <lineage>
        <taxon>Eukaryota</taxon>
        <taxon>Metazoa</taxon>
        <taxon>Ecdysozoa</taxon>
        <taxon>Arthropoda</taxon>
        <taxon>Hexapoda</taxon>
        <taxon>Insecta</taxon>
        <taxon>Pterygota</taxon>
        <taxon>Neoptera</taxon>
        <taxon>Endopterygota</taxon>
        <taxon>Diptera</taxon>
        <taxon>Brachycera</taxon>
        <taxon>Muscomorpha</taxon>
        <taxon>Hippoboscoidea</taxon>
        <taxon>Glossinidae</taxon>
        <taxon>Glossina</taxon>
    </lineage>
</organism>
<feature type="region of interest" description="Disordered" evidence="1">
    <location>
        <begin position="1"/>
        <end position="22"/>
    </location>
</feature>
<dbReference type="EnsemblMetazoa" id="GPPI039371-RA">
    <property type="protein sequence ID" value="GPPI039371-PA"/>
    <property type="gene ID" value="GPPI039371"/>
</dbReference>
<protein>
    <submittedName>
        <fullName evidence="2">Uncharacterized protein</fullName>
    </submittedName>
</protein>
<dbReference type="VEuPathDB" id="VectorBase:GPPI039371"/>
<keyword evidence="3" id="KW-1185">Reference proteome</keyword>
<evidence type="ECO:0000313" key="2">
    <source>
        <dbReference type="EnsemblMetazoa" id="GPPI039371-PA"/>
    </source>
</evidence>
<reference evidence="3" key="1">
    <citation type="submission" date="2015-01" db="EMBL/GenBank/DDBJ databases">
        <authorList>
            <person name="Aksoy S."/>
            <person name="Warren W."/>
            <person name="Wilson R.K."/>
        </authorList>
    </citation>
    <scope>NUCLEOTIDE SEQUENCE [LARGE SCALE GENOMIC DNA]</scope>
    <source>
        <strain evidence="3">IAEA</strain>
    </source>
</reference>
<name>A0A1B0BSP8_9MUSC</name>
<proteinExistence type="predicted"/>